<dbReference type="CDD" id="cd00403">
    <property type="entry name" value="Ribosomal_L1"/>
    <property type="match status" value="1"/>
</dbReference>
<dbReference type="SUPFAM" id="SSF56808">
    <property type="entry name" value="Ribosomal protein L1"/>
    <property type="match status" value="1"/>
</dbReference>
<proteinExistence type="predicted"/>
<keyword evidence="2" id="KW-0689">Ribosomal protein</keyword>
<feature type="compositionally biased region" description="Polar residues" evidence="1">
    <location>
        <begin position="7"/>
        <end position="19"/>
    </location>
</feature>
<dbReference type="EMBL" id="MU007057">
    <property type="protein sequence ID" value="KAF2427777.1"/>
    <property type="molecule type" value="Genomic_DNA"/>
</dbReference>
<dbReference type="AlphaFoldDB" id="A0A9P4NML5"/>
<feature type="region of interest" description="Disordered" evidence="1">
    <location>
        <begin position="317"/>
        <end position="413"/>
    </location>
</feature>
<accession>A0A9P4NML5</accession>
<keyword evidence="2" id="KW-0687">Ribonucleoprotein</keyword>
<feature type="compositionally biased region" description="Basic and acidic residues" evidence="1">
    <location>
        <begin position="323"/>
        <end position="338"/>
    </location>
</feature>
<dbReference type="Proteomes" id="UP000800235">
    <property type="component" value="Unassembled WGS sequence"/>
</dbReference>
<feature type="region of interest" description="Disordered" evidence="1">
    <location>
        <begin position="189"/>
        <end position="222"/>
    </location>
</feature>
<feature type="compositionally biased region" description="Basic and acidic residues" evidence="1">
    <location>
        <begin position="372"/>
        <end position="392"/>
    </location>
</feature>
<dbReference type="InterPro" id="IPR023674">
    <property type="entry name" value="Ribosomal_uL1-like"/>
</dbReference>
<name>A0A9P4NML5_9PEZI</name>
<sequence length="429" mass="47680">MSKGTAPLTTKPASGTSYQLDPDQTLRAAVALAKAIEKSQKEIEDKKVNLLAEESESVEEVPLWLVLTAKKHLNDNSKLKPVKIPVPNSLWTSATTRICLITADPPETNRKVYKDLVKHRLFPEDLKPRISKVVAVSKLKTKYKSFESKRQLVAEYDIFLADDRIINLLPQILGKTFYRQTAKRPVPVSLIGKSKDHGKNRKEAQELGAKRNKDGPSQLIGQPFDVGPDIQKALDSTTVHLGPSVTVQIKVAWAGWPAEMVAENVTAVVEGMVAKHVSKGWRGVKSLHIKSPESVALPIWLASELWDDDEAVLNQEAPYADDNFNKPKKERGEGDSPNHKKRKSMDITEEDPTHLKKKIKKEAKAAEAATLRTKESTLRKADLADQKKEARKMAKKKVAKKDIPGFCNPKPDKKVEVPVVSEVATKKSV</sequence>
<reference evidence="2" key="1">
    <citation type="journal article" date="2020" name="Stud. Mycol.">
        <title>101 Dothideomycetes genomes: a test case for predicting lifestyles and emergence of pathogens.</title>
        <authorList>
            <person name="Haridas S."/>
            <person name="Albert R."/>
            <person name="Binder M."/>
            <person name="Bloem J."/>
            <person name="Labutti K."/>
            <person name="Salamov A."/>
            <person name="Andreopoulos B."/>
            <person name="Baker S."/>
            <person name="Barry K."/>
            <person name="Bills G."/>
            <person name="Bluhm B."/>
            <person name="Cannon C."/>
            <person name="Castanera R."/>
            <person name="Culley D."/>
            <person name="Daum C."/>
            <person name="Ezra D."/>
            <person name="Gonzalez J."/>
            <person name="Henrissat B."/>
            <person name="Kuo A."/>
            <person name="Liang C."/>
            <person name="Lipzen A."/>
            <person name="Lutzoni F."/>
            <person name="Magnuson J."/>
            <person name="Mondo S."/>
            <person name="Nolan M."/>
            <person name="Ohm R."/>
            <person name="Pangilinan J."/>
            <person name="Park H.-J."/>
            <person name="Ramirez L."/>
            <person name="Alfaro M."/>
            <person name="Sun H."/>
            <person name="Tritt A."/>
            <person name="Yoshinaga Y."/>
            <person name="Zwiers L.-H."/>
            <person name="Turgeon B."/>
            <person name="Goodwin S."/>
            <person name="Spatafora J."/>
            <person name="Crous P."/>
            <person name="Grigoriev I."/>
        </authorList>
    </citation>
    <scope>NUCLEOTIDE SEQUENCE</scope>
    <source>
        <strain evidence="2">CBS 130266</strain>
    </source>
</reference>
<evidence type="ECO:0000256" key="1">
    <source>
        <dbReference type="SAM" id="MobiDB-lite"/>
    </source>
</evidence>
<organism evidence="2 3">
    <name type="scientific">Tothia fuscella</name>
    <dbReference type="NCBI Taxonomy" id="1048955"/>
    <lineage>
        <taxon>Eukaryota</taxon>
        <taxon>Fungi</taxon>
        <taxon>Dikarya</taxon>
        <taxon>Ascomycota</taxon>
        <taxon>Pezizomycotina</taxon>
        <taxon>Dothideomycetes</taxon>
        <taxon>Pleosporomycetidae</taxon>
        <taxon>Venturiales</taxon>
        <taxon>Cylindrosympodiaceae</taxon>
        <taxon>Tothia</taxon>
    </lineage>
</organism>
<keyword evidence="3" id="KW-1185">Reference proteome</keyword>
<dbReference type="GO" id="GO:0005840">
    <property type="term" value="C:ribosome"/>
    <property type="evidence" value="ECO:0007669"/>
    <property type="project" value="UniProtKB-KW"/>
</dbReference>
<feature type="region of interest" description="Disordered" evidence="1">
    <location>
        <begin position="1"/>
        <end position="20"/>
    </location>
</feature>
<evidence type="ECO:0000313" key="2">
    <source>
        <dbReference type="EMBL" id="KAF2427777.1"/>
    </source>
</evidence>
<evidence type="ECO:0000313" key="3">
    <source>
        <dbReference type="Proteomes" id="UP000800235"/>
    </source>
</evidence>
<protein>
    <submittedName>
        <fullName evidence="2">Ribosomal protein L1</fullName>
    </submittedName>
</protein>
<comment type="caution">
    <text evidence="2">The sequence shown here is derived from an EMBL/GenBank/DDBJ whole genome shotgun (WGS) entry which is preliminary data.</text>
</comment>
<dbReference type="Gene3D" id="3.40.50.790">
    <property type="match status" value="1"/>
</dbReference>
<dbReference type="InterPro" id="IPR016095">
    <property type="entry name" value="Ribosomal_uL1_3-a/b-sand"/>
</dbReference>
<gene>
    <name evidence="2" type="ORF">EJ08DRAFT_719942</name>
</gene>
<dbReference type="InterPro" id="IPR028364">
    <property type="entry name" value="Ribosomal_uL1/biogenesis"/>
</dbReference>
<dbReference type="OrthoDB" id="10251727at2759"/>
<dbReference type="Pfam" id="PF00687">
    <property type="entry name" value="Ribosomal_L1"/>
    <property type="match status" value="1"/>
</dbReference>
<feature type="compositionally biased region" description="Basic and acidic residues" evidence="1">
    <location>
        <begin position="193"/>
        <end position="214"/>
    </location>
</feature>